<dbReference type="STRING" id="3821.A0A151SKA7"/>
<gene>
    <name evidence="10" type="ORF">KK1_001435</name>
</gene>
<name>A0A151SKA7_CAJCA</name>
<reference evidence="10 11" key="1">
    <citation type="journal article" date="2012" name="Nat. Biotechnol.">
        <title>Draft genome sequence of pigeonpea (Cajanus cajan), an orphan legume crop of resource-poor farmers.</title>
        <authorList>
            <person name="Varshney R.K."/>
            <person name="Chen W."/>
            <person name="Li Y."/>
            <person name="Bharti A.K."/>
            <person name="Saxena R.K."/>
            <person name="Schlueter J.A."/>
            <person name="Donoghue M.T."/>
            <person name="Azam S."/>
            <person name="Fan G."/>
            <person name="Whaley A.M."/>
            <person name="Farmer A.D."/>
            <person name="Sheridan J."/>
            <person name="Iwata A."/>
            <person name="Tuteja R."/>
            <person name="Penmetsa R.V."/>
            <person name="Wu W."/>
            <person name="Upadhyaya H.D."/>
            <person name="Yang S.P."/>
            <person name="Shah T."/>
            <person name="Saxena K.B."/>
            <person name="Michael T."/>
            <person name="McCombie W.R."/>
            <person name="Yang B."/>
            <person name="Zhang G."/>
            <person name="Yang H."/>
            <person name="Wang J."/>
            <person name="Spillane C."/>
            <person name="Cook D.R."/>
            <person name="May G.D."/>
            <person name="Xu X."/>
            <person name="Jackson S.A."/>
        </authorList>
    </citation>
    <scope>NUCLEOTIDE SEQUENCE [LARGE SCALE GENOMIC DNA]</scope>
    <source>
        <strain evidence="11">cv. Asha</strain>
    </source>
</reference>
<dbReference type="Proteomes" id="UP000075243">
    <property type="component" value="Chromosome 11"/>
</dbReference>
<keyword evidence="5 8" id="KW-0663">Pyridoxal phosphate</keyword>
<dbReference type="EMBL" id="CM003613">
    <property type="protein sequence ID" value="KYP55228.1"/>
    <property type="molecule type" value="Genomic_DNA"/>
</dbReference>
<dbReference type="InterPro" id="IPR015424">
    <property type="entry name" value="PyrdxlP-dep_Trfase"/>
</dbReference>
<dbReference type="Pfam" id="PF00282">
    <property type="entry name" value="Pyridoxal_deC"/>
    <property type="match status" value="1"/>
</dbReference>
<dbReference type="Gramene" id="C.cajan_01401.t">
    <property type="protein sequence ID" value="C.cajan_01401.t"/>
    <property type="gene ID" value="C.cajan_01401"/>
</dbReference>
<protein>
    <recommendedName>
        <fullName evidence="3">glutamate decarboxylase</fullName>
        <ecNumber evidence="3">4.1.1.15</ecNumber>
    </recommendedName>
</protein>
<evidence type="ECO:0000256" key="4">
    <source>
        <dbReference type="ARBA" id="ARBA00022860"/>
    </source>
</evidence>
<dbReference type="GO" id="GO:0005829">
    <property type="term" value="C:cytosol"/>
    <property type="evidence" value="ECO:0007669"/>
    <property type="project" value="TreeGrafter"/>
</dbReference>
<dbReference type="SUPFAM" id="SSF53383">
    <property type="entry name" value="PLP-dependent transferases"/>
    <property type="match status" value="1"/>
</dbReference>
<keyword evidence="6 9" id="KW-0456">Lyase</keyword>
<evidence type="ECO:0000256" key="2">
    <source>
        <dbReference type="ARBA" id="ARBA00009533"/>
    </source>
</evidence>
<evidence type="ECO:0000313" key="10">
    <source>
        <dbReference type="EMBL" id="KYP55228.1"/>
    </source>
</evidence>
<evidence type="ECO:0000256" key="7">
    <source>
        <dbReference type="ARBA" id="ARBA00048868"/>
    </source>
</evidence>
<evidence type="ECO:0000256" key="8">
    <source>
        <dbReference type="PIRSR" id="PIRSR602129-50"/>
    </source>
</evidence>
<dbReference type="GO" id="GO:0005516">
    <property type="term" value="F:calmodulin binding"/>
    <property type="evidence" value="ECO:0007669"/>
    <property type="project" value="UniProtKB-KW"/>
</dbReference>
<dbReference type="InterPro" id="IPR015421">
    <property type="entry name" value="PyrdxlP-dep_Trfase_major"/>
</dbReference>
<dbReference type="InterPro" id="IPR010107">
    <property type="entry name" value="Glutamate_decarboxylase"/>
</dbReference>
<accession>A0A151SKA7</accession>
<evidence type="ECO:0000313" key="11">
    <source>
        <dbReference type="Proteomes" id="UP000075243"/>
    </source>
</evidence>
<dbReference type="GO" id="GO:0006538">
    <property type="term" value="P:L-glutamate catabolic process"/>
    <property type="evidence" value="ECO:0007669"/>
    <property type="project" value="TreeGrafter"/>
</dbReference>
<evidence type="ECO:0000256" key="9">
    <source>
        <dbReference type="RuleBase" id="RU000382"/>
    </source>
</evidence>
<dbReference type="OMA" id="YLIFHIN"/>
<dbReference type="EC" id="4.1.1.15" evidence="3"/>
<evidence type="ECO:0000256" key="3">
    <source>
        <dbReference type="ARBA" id="ARBA00012421"/>
    </source>
</evidence>
<sequence>MIARLFHAEVGENENAIGAGTVGSVCWEKFARYFEVELREVEVREGYYVMDPAKAVELVDENTICVAAILGSTYNGEFEDVKLLNDLLLEKNKQTGWDTPIHVDAASGGFIAPFLYPELEWDFRLPLVKSINIVSGHKYVMN</sequence>
<proteinExistence type="inferred from homology"/>
<dbReference type="GO" id="GO:0030170">
    <property type="term" value="F:pyridoxal phosphate binding"/>
    <property type="evidence" value="ECO:0007669"/>
    <property type="project" value="InterPro"/>
</dbReference>
<keyword evidence="11" id="KW-1185">Reference proteome</keyword>
<dbReference type="Gene3D" id="3.40.640.10">
    <property type="entry name" value="Type I PLP-dependent aspartate aminotransferase-like (Major domain)"/>
    <property type="match status" value="1"/>
</dbReference>
<keyword evidence="4" id="KW-0112">Calmodulin-binding</keyword>
<evidence type="ECO:0000256" key="6">
    <source>
        <dbReference type="ARBA" id="ARBA00023239"/>
    </source>
</evidence>
<dbReference type="PANTHER" id="PTHR43321:SF3">
    <property type="entry name" value="GLUTAMATE DECARBOXYLASE"/>
    <property type="match status" value="1"/>
</dbReference>
<organism evidence="10 11">
    <name type="scientific">Cajanus cajan</name>
    <name type="common">Pigeon pea</name>
    <name type="synonym">Cajanus indicus</name>
    <dbReference type="NCBI Taxonomy" id="3821"/>
    <lineage>
        <taxon>Eukaryota</taxon>
        <taxon>Viridiplantae</taxon>
        <taxon>Streptophyta</taxon>
        <taxon>Embryophyta</taxon>
        <taxon>Tracheophyta</taxon>
        <taxon>Spermatophyta</taxon>
        <taxon>Magnoliopsida</taxon>
        <taxon>eudicotyledons</taxon>
        <taxon>Gunneridae</taxon>
        <taxon>Pentapetalae</taxon>
        <taxon>rosids</taxon>
        <taxon>fabids</taxon>
        <taxon>Fabales</taxon>
        <taxon>Fabaceae</taxon>
        <taxon>Papilionoideae</taxon>
        <taxon>50 kb inversion clade</taxon>
        <taxon>NPAAA clade</taxon>
        <taxon>indigoferoid/millettioid clade</taxon>
        <taxon>Phaseoleae</taxon>
        <taxon>Cajanus</taxon>
    </lineage>
</organism>
<comment type="cofactor">
    <cofactor evidence="1 8 9">
        <name>pyridoxal 5'-phosphate</name>
        <dbReference type="ChEBI" id="CHEBI:597326"/>
    </cofactor>
</comment>
<evidence type="ECO:0000256" key="5">
    <source>
        <dbReference type="ARBA" id="ARBA00022898"/>
    </source>
</evidence>
<dbReference type="AlphaFoldDB" id="A0A151SKA7"/>
<dbReference type="InterPro" id="IPR002129">
    <property type="entry name" value="PyrdxlP-dep_de-COase"/>
</dbReference>
<comment type="catalytic activity">
    <reaction evidence="7">
        <text>L-glutamate + H(+) = 4-aminobutanoate + CO2</text>
        <dbReference type="Rhea" id="RHEA:17785"/>
        <dbReference type="ChEBI" id="CHEBI:15378"/>
        <dbReference type="ChEBI" id="CHEBI:16526"/>
        <dbReference type="ChEBI" id="CHEBI:29985"/>
        <dbReference type="ChEBI" id="CHEBI:59888"/>
        <dbReference type="EC" id="4.1.1.15"/>
    </reaction>
</comment>
<feature type="modified residue" description="N6-(pyridoxal phosphate)lysine" evidence="8">
    <location>
        <position position="138"/>
    </location>
</feature>
<comment type="similarity">
    <text evidence="2 9">Belongs to the group II decarboxylase family.</text>
</comment>
<dbReference type="PANTHER" id="PTHR43321">
    <property type="entry name" value="GLUTAMATE DECARBOXYLASE"/>
    <property type="match status" value="1"/>
</dbReference>
<dbReference type="GO" id="GO:0004351">
    <property type="term" value="F:glutamate decarboxylase activity"/>
    <property type="evidence" value="ECO:0007669"/>
    <property type="project" value="UniProtKB-EC"/>
</dbReference>
<evidence type="ECO:0000256" key="1">
    <source>
        <dbReference type="ARBA" id="ARBA00001933"/>
    </source>
</evidence>